<feature type="domain" description="Helicase ATP-binding" evidence="6">
    <location>
        <begin position="1"/>
        <end position="119"/>
    </location>
</feature>
<dbReference type="Gene3D" id="3.40.50.300">
    <property type="entry name" value="P-loop containing nucleotide triphosphate hydrolases"/>
    <property type="match status" value="1"/>
</dbReference>
<evidence type="ECO:0000256" key="4">
    <source>
        <dbReference type="ARBA" id="ARBA00034617"/>
    </source>
</evidence>
<keyword evidence="3" id="KW-0413">Isomerase</keyword>
<dbReference type="SUPFAM" id="SSF52540">
    <property type="entry name" value="P-loop containing nucleoside triphosphate hydrolases"/>
    <property type="match status" value="1"/>
</dbReference>
<dbReference type="PANTHER" id="PTHR13710">
    <property type="entry name" value="DNA HELICASE RECQ FAMILY MEMBER"/>
    <property type="match status" value="1"/>
</dbReference>
<gene>
    <name evidence="7" type="ORF">HGRIS_011658</name>
</gene>
<dbReference type="Proteomes" id="UP001556367">
    <property type="component" value="Unassembled WGS sequence"/>
</dbReference>
<evidence type="ECO:0000256" key="2">
    <source>
        <dbReference type="ARBA" id="ARBA00023125"/>
    </source>
</evidence>
<dbReference type="InterPro" id="IPR011545">
    <property type="entry name" value="DEAD/DEAH_box_helicase_dom"/>
</dbReference>
<dbReference type="EC" id="5.6.2.4" evidence="5"/>
<accession>A0ABR3JWS1</accession>
<dbReference type="PROSITE" id="PS51192">
    <property type="entry name" value="HELICASE_ATP_BIND_1"/>
    <property type="match status" value="1"/>
</dbReference>
<reference evidence="8" key="1">
    <citation type="submission" date="2024-06" db="EMBL/GenBank/DDBJ databases">
        <title>Multi-omics analyses provide insights into the biosynthesis of the anticancer antibiotic pleurotin in Hohenbuehelia grisea.</title>
        <authorList>
            <person name="Weaver J.A."/>
            <person name="Alberti F."/>
        </authorList>
    </citation>
    <scope>NUCLEOTIDE SEQUENCE [LARGE SCALE GENOMIC DNA]</scope>
    <source>
        <strain evidence="8">T-177</strain>
    </source>
</reference>
<dbReference type="Pfam" id="PF00270">
    <property type="entry name" value="DEAD"/>
    <property type="match status" value="1"/>
</dbReference>
<evidence type="ECO:0000313" key="8">
    <source>
        <dbReference type="Proteomes" id="UP001556367"/>
    </source>
</evidence>
<evidence type="ECO:0000256" key="5">
    <source>
        <dbReference type="ARBA" id="ARBA00034808"/>
    </source>
</evidence>
<comment type="similarity">
    <text evidence="1">Belongs to the helicase family. RecQ subfamily.</text>
</comment>
<evidence type="ECO:0000256" key="3">
    <source>
        <dbReference type="ARBA" id="ARBA00023235"/>
    </source>
</evidence>
<organism evidence="7 8">
    <name type="scientific">Hohenbuehelia grisea</name>
    <dbReference type="NCBI Taxonomy" id="104357"/>
    <lineage>
        <taxon>Eukaryota</taxon>
        <taxon>Fungi</taxon>
        <taxon>Dikarya</taxon>
        <taxon>Basidiomycota</taxon>
        <taxon>Agaricomycotina</taxon>
        <taxon>Agaricomycetes</taxon>
        <taxon>Agaricomycetidae</taxon>
        <taxon>Agaricales</taxon>
        <taxon>Pleurotineae</taxon>
        <taxon>Pleurotaceae</taxon>
        <taxon>Hohenbuehelia</taxon>
    </lineage>
</organism>
<keyword evidence="8" id="KW-1185">Reference proteome</keyword>
<dbReference type="EMBL" id="JASNQZ010000002">
    <property type="protein sequence ID" value="KAL0960007.1"/>
    <property type="molecule type" value="Genomic_DNA"/>
</dbReference>
<dbReference type="PANTHER" id="PTHR13710:SF105">
    <property type="entry name" value="ATP-DEPENDENT DNA HELICASE Q1"/>
    <property type="match status" value="1"/>
</dbReference>
<comment type="catalytic activity">
    <reaction evidence="4">
        <text>Couples ATP hydrolysis with the unwinding of duplex DNA by translocating in the 3'-5' direction.</text>
        <dbReference type="EC" id="5.6.2.4"/>
    </reaction>
</comment>
<comment type="caution">
    <text evidence="7">The sequence shown here is derived from an EMBL/GenBank/DDBJ whole genome shotgun (WGS) entry which is preliminary data.</text>
</comment>
<keyword evidence="2" id="KW-0238">DNA-binding</keyword>
<dbReference type="InterPro" id="IPR014001">
    <property type="entry name" value="Helicase_ATP-bd"/>
</dbReference>
<sequence length="222" mass="25498">MGIEAVNVNADTASSTLFKDIASGRYRVIVVNPELMNDARFLELWKAPKFTSRLFNISFDEAHCISQWGEAFRSEYLEMTRLRWLLPKNPTTPFYLTSATMPDAILQSTMATLQMRMDNTTIIKRSNDRSNIHLMVLEMQHSAASFLDLDRVLRLDRGKPPSFLVFMNKCSETEAYAKHARKLLGPEDQDKIVWFHSGMSRCFCSPNDGFILCRRVAVKYVV</sequence>
<dbReference type="InterPro" id="IPR027417">
    <property type="entry name" value="P-loop_NTPase"/>
</dbReference>
<proteinExistence type="inferred from homology"/>
<evidence type="ECO:0000313" key="7">
    <source>
        <dbReference type="EMBL" id="KAL0960007.1"/>
    </source>
</evidence>
<protein>
    <recommendedName>
        <fullName evidence="5">DNA 3'-5' helicase</fullName>
        <ecNumber evidence="5">5.6.2.4</ecNumber>
    </recommendedName>
</protein>
<evidence type="ECO:0000259" key="6">
    <source>
        <dbReference type="PROSITE" id="PS51192"/>
    </source>
</evidence>
<evidence type="ECO:0000256" key="1">
    <source>
        <dbReference type="ARBA" id="ARBA00005446"/>
    </source>
</evidence>
<name>A0ABR3JWS1_9AGAR</name>